<reference evidence="2 4" key="1">
    <citation type="journal article" date="2009" name="PLoS Biol.">
        <title>Lineage-specific biology revealed by a finished genome assembly of the mouse.</title>
        <authorList>
            <consortium name="Mouse Genome Sequencing Consortium"/>
            <person name="Church D.M."/>
            <person name="Goodstadt L."/>
            <person name="Hillier L.W."/>
            <person name="Zody M.C."/>
            <person name="Goldstein S."/>
            <person name="She X."/>
            <person name="Bult C.J."/>
            <person name="Agarwala R."/>
            <person name="Cherry J.L."/>
            <person name="DiCuccio M."/>
            <person name="Hlavina W."/>
            <person name="Kapustin Y."/>
            <person name="Meric P."/>
            <person name="Maglott D."/>
            <person name="Birtle Z."/>
            <person name="Marques A.C."/>
            <person name="Graves T."/>
            <person name="Zhou S."/>
            <person name="Teague B."/>
            <person name="Potamousis K."/>
            <person name="Churas C."/>
            <person name="Place M."/>
            <person name="Herschleb J."/>
            <person name="Runnheim R."/>
            <person name="Forrest D."/>
            <person name="Amos-Landgraf J."/>
            <person name="Schwartz D.C."/>
            <person name="Cheng Z."/>
            <person name="Lindblad-Toh K."/>
            <person name="Eichler E.E."/>
            <person name="Ponting C.P."/>
        </authorList>
    </citation>
    <scope>NUCLEOTIDE SEQUENCE [LARGE SCALE GENOMIC DNA]</scope>
    <source>
        <strain evidence="2 4">C57BL/6J</strain>
    </source>
</reference>
<dbReference type="VEuPathDB" id="HostDB:ENSMUSG00000007833"/>
<name>A0A1B0GRQ5_MOUSE</name>
<evidence type="ECO:0000313" key="4">
    <source>
        <dbReference type="Proteomes" id="UP000000589"/>
    </source>
</evidence>
<keyword evidence="4" id="KW-1185">Reference proteome</keyword>
<dbReference type="AGR" id="MGI:1916998"/>
<dbReference type="Proteomes" id="UP000000589">
    <property type="component" value="Chromosome 7"/>
</dbReference>
<dbReference type="MGI" id="MGI:1916998">
    <property type="gene designation" value="Aldh16a1"/>
</dbReference>
<feature type="compositionally biased region" description="Polar residues" evidence="1">
    <location>
        <begin position="105"/>
        <end position="115"/>
    </location>
</feature>
<protein>
    <submittedName>
        <fullName evidence="2">Aldehyde dehydrogenase 16 family, member A1</fullName>
    </submittedName>
</protein>
<dbReference type="AlphaFoldDB" id="A0A1B0GRQ5"/>
<dbReference type="Bgee" id="ENSMUSG00000007833">
    <property type="expression patterns" value="Expressed in duodenum and 219 other cell types or tissues"/>
</dbReference>
<evidence type="ECO:0000256" key="1">
    <source>
        <dbReference type="SAM" id="MobiDB-lite"/>
    </source>
</evidence>
<reference evidence="2" key="3">
    <citation type="submission" date="2025-08" db="UniProtKB">
        <authorList>
            <consortium name="Ensembl"/>
        </authorList>
    </citation>
    <scope>IDENTIFICATION</scope>
    <source>
        <strain evidence="2">C57BL/6J</strain>
    </source>
</reference>
<reference evidence="2 4" key="2">
    <citation type="journal article" date="2011" name="PLoS Biol.">
        <title>Modernizing reference genome assemblies.</title>
        <authorList>
            <person name="Church D.M."/>
            <person name="Schneider V.A."/>
            <person name="Graves T."/>
            <person name="Auger K."/>
            <person name="Cunningham F."/>
            <person name="Bouk N."/>
            <person name="Chen H.C."/>
            <person name="Agarwala R."/>
            <person name="McLaren W.M."/>
            <person name="Ritchie G.R."/>
            <person name="Albracht D."/>
            <person name="Kremitzki M."/>
            <person name="Rock S."/>
            <person name="Kotkiewicz H."/>
            <person name="Kremitzki C."/>
            <person name="Wollam A."/>
            <person name="Trani L."/>
            <person name="Fulton L."/>
            <person name="Fulton R."/>
            <person name="Matthews L."/>
            <person name="Whitehead S."/>
            <person name="Chow W."/>
            <person name="Torrance J."/>
            <person name="Dunn M."/>
            <person name="Harden G."/>
            <person name="Threadgold G."/>
            <person name="Wood J."/>
            <person name="Collins J."/>
            <person name="Heath P."/>
            <person name="Griffiths G."/>
            <person name="Pelan S."/>
            <person name="Grafham D."/>
            <person name="Eichler E.E."/>
            <person name="Weinstock G."/>
            <person name="Mardis E.R."/>
            <person name="Wilson R.K."/>
            <person name="Howe K."/>
            <person name="Flicek P."/>
            <person name="Hubbard T."/>
        </authorList>
    </citation>
    <scope>NUCLEOTIDE SEQUENCE [LARGE SCALE GENOMIC DNA]</scope>
    <source>
        <strain evidence="2 4">C57BL/6J</strain>
    </source>
</reference>
<organism evidence="2 4">
    <name type="scientific">Mus musculus</name>
    <name type="common">Mouse</name>
    <dbReference type="NCBI Taxonomy" id="10090"/>
    <lineage>
        <taxon>Eukaryota</taxon>
        <taxon>Metazoa</taxon>
        <taxon>Chordata</taxon>
        <taxon>Craniata</taxon>
        <taxon>Vertebrata</taxon>
        <taxon>Euteleostomi</taxon>
        <taxon>Mammalia</taxon>
        <taxon>Eutheria</taxon>
        <taxon>Euarchontoglires</taxon>
        <taxon>Glires</taxon>
        <taxon>Rodentia</taxon>
        <taxon>Myomorpha</taxon>
        <taxon>Muroidea</taxon>
        <taxon>Muridae</taxon>
        <taxon>Murinae</taxon>
        <taxon>Mus</taxon>
        <taxon>Mus</taxon>
    </lineage>
</organism>
<evidence type="ECO:0000313" key="2">
    <source>
        <dbReference type="Ensembl" id="ENSMUSP00000147622.2"/>
    </source>
</evidence>
<gene>
    <name evidence="2 3" type="primary">Aldh16a1</name>
</gene>
<sequence length="115" mass="12490">RWSTDRCRRATHAHWSHWPHPADSFLFLGHDVEGLPCLGYGLHRGGPRAPSLPDTSPPGSAGRRAWLFPRDPQCGMWPCLAGACPGLPTWSPEGGFLRSRGGRTCSATDSSRQGS</sequence>
<dbReference type="Ensembl" id="ENSMUST00000210125.2">
    <property type="protein sequence ID" value="ENSMUSP00000147622.2"/>
    <property type="gene ID" value="ENSMUSG00000007833.16"/>
</dbReference>
<dbReference type="GeneTree" id="ENSGT00940000161135"/>
<evidence type="ECO:0000313" key="3">
    <source>
        <dbReference type="MGI" id="MGI:1916998"/>
    </source>
</evidence>
<accession>A0A1B0GRQ5</accession>
<reference evidence="2" key="4">
    <citation type="submission" date="2025-09" db="UniProtKB">
        <authorList>
            <consortium name="Ensembl"/>
        </authorList>
    </citation>
    <scope>IDENTIFICATION</scope>
    <source>
        <strain evidence="2">C57BL/6J</strain>
    </source>
</reference>
<proteinExistence type="predicted"/>
<dbReference type="Antibodypedia" id="32011">
    <property type="antibodies" value="105 antibodies from 19 providers"/>
</dbReference>
<dbReference type="ExpressionAtlas" id="A0A1B0GRQ5">
    <property type="expression patterns" value="baseline and differential"/>
</dbReference>
<feature type="region of interest" description="Disordered" evidence="1">
    <location>
        <begin position="95"/>
        <end position="115"/>
    </location>
</feature>
<feature type="non-terminal residue" evidence="2">
    <location>
        <position position="1"/>
    </location>
</feature>